<evidence type="ECO:0000313" key="1">
    <source>
        <dbReference type="EMBL" id="RCJ30337.1"/>
    </source>
</evidence>
<evidence type="ECO:0008006" key="3">
    <source>
        <dbReference type="Google" id="ProtNLM"/>
    </source>
</evidence>
<dbReference type="NCBIfam" id="TIGR03793">
    <property type="entry name" value="leader_NHLP"/>
    <property type="match status" value="1"/>
</dbReference>
<comment type="caution">
    <text evidence="1">The sequence shown here is derived from an EMBL/GenBank/DDBJ whole genome shotgun (WGS) entry which is preliminary data.</text>
</comment>
<accession>A0A367R1K6</accession>
<reference evidence="2" key="1">
    <citation type="submission" date="2016-04" db="EMBL/GenBank/DDBJ databases">
        <authorList>
            <person name="Tabuchi Yagui T.R."/>
        </authorList>
    </citation>
    <scope>NUCLEOTIDE SEQUENCE [LARGE SCALE GENOMIC DNA]</scope>
</reference>
<dbReference type="EMBL" id="LXQE01000189">
    <property type="protein sequence ID" value="RCJ30337.1"/>
    <property type="molecule type" value="Genomic_DNA"/>
</dbReference>
<dbReference type="AlphaFoldDB" id="A0A367R1K6"/>
<gene>
    <name evidence="1" type="ORF">A6769_33915</name>
</gene>
<organism evidence="1 2">
    <name type="scientific">Nostoc punctiforme NIES-2108</name>
    <dbReference type="NCBI Taxonomy" id="1356359"/>
    <lineage>
        <taxon>Bacteria</taxon>
        <taxon>Bacillati</taxon>
        <taxon>Cyanobacteriota</taxon>
        <taxon>Cyanophyceae</taxon>
        <taxon>Nostocales</taxon>
        <taxon>Nostocaceae</taxon>
        <taxon>Nostoc</taxon>
    </lineage>
</organism>
<protein>
    <recommendedName>
        <fullName evidence="3">NHLP leader peptide family natural product</fullName>
    </recommendedName>
</protein>
<sequence length="110" mass="11697">MANQIQKRQDVETQIIARALKDDSFKQQLLNNPDVAKAEIEKALGQKVPSDFKVQVLQETQNTAYLVLPAVTGDTQGLSDQQLEAVASGATVGISCMFGSICIATSGVGC</sequence>
<dbReference type="SUPFAM" id="SSF56209">
    <property type="entry name" value="Nitrile hydratase alpha chain"/>
    <property type="match status" value="1"/>
</dbReference>
<name>A0A367R1K6_NOSPU</name>
<dbReference type="InterPro" id="IPR022513">
    <property type="entry name" value="TOMM_pelo"/>
</dbReference>
<dbReference type="GO" id="GO:0003824">
    <property type="term" value="F:catalytic activity"/>
    <property type="evidence" value="ECO:0007669"/>
    <property type="project" value="InterPro"/>
</dbReference>
<proteinExistence type="predicted"/>
<dbReference type="GO" id="GO:0046914">
    <property type="term" value="F:transition metal ion binding"/>
    <property type="evidence" value="ECO:0007669"/>
    <property type="project" value="InterPro"/>
</dbReference>
<dbReference type="Gene3D" id="3.90.330.10">
    <property type="entry name" value="Nitrile hydratase alpha /Thiocyanate hydrolase gamma"/>
    <property type="match status" value="1"/>
</dbReference>
<evidence type="ECO:0000313" key="2">
    <source>
        <dbReference type="Proteomes" id="UP000252085"/>
    </source>
</evidence>
<dbReference type="InterPro" id="IPR036648">
    <property type="entry name" value="CN_Hdrase_a/SCN_Hdrase_g_sf"/>
</dbReference>
<dbReference type="Proteomes" id="UP000252085">
    <property type="component" value="Unassembled WGS sequence"/>
</dbReference>